<dbReference type="Proteomes" id="UP001187192">
    <property type="component" value="Unassembled WGS sequence"/>
</dbReference>
<sequence>MMGGLNSNLMKSIFNYFQVLNLRIVFMSGQSLRRRSLAKGETPRSDWDTGVVSAVGTSMPKSARVLMSKGRGRALGGVPSAPAGVAPVRIGGDGWRSDIVQCHTIPRHTPNPGTRKTCVVVDPGRVLKFLRKNLLVRSSRIDRIWSRRLEFPSPYNWVTLGSTIL</sequence>
<gene>
    <name evidence="1" type="ORF">TIFTF001_008074</name>
</gene>
<name>A0AA88AEF5_FICCA</name>
<dbReference type="EMBL" id="BTGU01000008">
    <property type="protein sequence ID" value="GMN38841.1"/>
    <property type="molecule type" value="Genomic_DNA"/>
</dbReference>
<organism evidence="1 2">
    <name type="scientific">Ficus carica</name>
    <name type="common">Common fig</name>
    <dbReference type="NCBI Taxonomy" id="3494"/>
    <lineage>
        <taxon>Eukaryota</taxon>
        <taxon>Viridiplantae</taxon>
        <taxon>Streptophyta</taxon>
        <taxon>Embryophyta</taxon>
        <taxon>Tracheophyta</taxon>
        <taxon>Spermatophyta</taxon>
        <taxon>Magnoliopsida</taxon>
        <taxon>eudicotyledons</taxon>
        <taxon>Gunneridae</taxon>
        <taxon>Pentapetalae</taxon>
        <taxon>rosids</taxon>
        <taxon>fabids</taxon>
        <taxon>Rosales</taxon>
        <taxon>Moraceae</taxon>
        <taxon>Ficeae</taxon>
        <taxon>Ficus</taxon>
    </lineage>
</organism>
<accession>A0AA88AEF5</accession>
<protein>
    <submittedName>
        <fullName evidence="1">Uncharacterized protein</fullName>
    </submittedName>
</protein>
<evidence type="ECO:0000313" key="1">
    <source>
        <dbReference type="EMBL" id="GMN38841.1"/>
    </source>
</evidence>
<dbReference type="AlphaFoldDB" id="A0AA88AEF5"/>
<comment type="caution">
    <text evidence="1">The sequence shown here is derived from an EMBL/GenBank/DDBJ whole genome shotgun (WGS) entry which is preliminary data.</text>
</comment>
<evidence type="ECO:0000313" key="2">
    <source>
        <dbReference type="Proteomes" id="UP001187192"/>
    </source>
</evidence>
<reference evidence="1" key="1">
    <citation type="submission" date="2023-07" db="EMBL/GenBank/DDBJ databases">
        <title>draft genome sequence of fig (Ficus carica).</title>
        <authorList>
            <person name="Takahashi T."/>
            <person name="Nishimura K."/>
        </authorList>
    </citation>
    <scope>NUCLEOTIDE SEQUENCE</scope>
</reference>
<proteinExistence type="predicted"/>
<keyword evidence="2" id="KW-1185">Reference proteome</keyword>